<evidence type="ECO:0000256" key="3">
    <source>
        <dbReference type="ARBA" id="ARBA00022553"/>
    </source>
</evidence>
<evidence type="ECO:0000256" key="6">
    <source>
        <dbReference type="SAM" id="Coils"/>
    </source>
</evidence>
<keyword evidence="11" id="KW-1185">Reference proteome</keyword>
<evidence type="ECO:0000256" key="4">
    <source>
        <dbReference type="ARBA" id="ARBA00022777"/>
    </source>
</evidence>
<dbReference type="InterPro" id="IPR003594">
    <property type="entry name" value="HATPase_dom"/>
</dbReference>
<evidence type="ECO:0000313" key="11">
    <source>
        <dbReference type="Proteomes" id="UP000641646"/>
    </source>
</evidence>
<evidence type="ECO:0000256" key="2">
    <source>
        <dbReference type="ARBA" id="ARBA00012438"/>
    </source>
</evidence>
<name>A0A926VC88_9CYAN</name>
<evidence type="ECO:0000313" key="10">
    <source>
        <dbReference type="EMBL" id="MBD2180900.1"/>
    </source>
</evidence>
<dbReference type="EMBL" id="JACJPW010000013">
    <property type="protein sequence ID" value="MBD2180900.1"/>
    <property type="molecule type" value="Genomic_DNA"/>
</dbReference>
<protein>
    <recommendedName>
        <fullName evidence="2">histidine kinase</fullName>
        <ecNumber evidence="2">2.7.13.3</ecNumber>
    </recommendedName>
</protein>
<dbReference type="PROSITE" id="PS50109">
    <property type="entry name" value="HIS_KIN"/>
    <property type="match status" value="1"/>
</dbReference>
<dbReference type="InterPro" id="IPR036097">
    <property type="entry name" value="HisK_dim/P_sf"/>
</dbReference>
<evidence type="ECO:0000256" key="7">
    <source>
        <dbReference type="SAM" id="MobiDB-lite"/>
    </source>
</evidence>
<feature type="transmembrane region" description="Helical" evidence="8">
    <location>
        <begin position="140"/>
        <end position="158"/>
    </location>
</feature>
<keyword evidence="4 10" id="KW-0418">Kinase</keyword>
<evidence type="ECO:0000256" key="8">
    <source>
        <dbReference type="SAM" id="Phobius"/>
    </source>
</evidence>
<dbReference type="SMART" id="SM00387">
    <property type="entry name" value="HATPase_c"/>
    <property type="match status" value="1"/>
</dbReference>
<organism evidence="10 11">
    <name type="scientific">Aerosakkonema funiforme FACHB-1375</name>
    <dbReference type="NCBI Taxonomy" id="2949571"/>
    <lineage>
        <taxon>Bacteria</taxon>
        <taxon>Bacillati</taxon>
        <taxon>Cyanobacteriota</taxon>
        <taxon>Cyanophyceae</taxon>
        <taxon>Oscillatoriophycideae</taxon>
        <taxon>Aerosakkonematales</taxon>
        <taxon>Aerosakkonemataceae</taxon>
        <taxon>Aerosakkonema</taxon>
    </lineage>
</organism>
<dbReference type="InterPro" id="IPR005467">
    <property type="entry name" value="His_kinase_dom"/>
</dbReference>
<feature type="transmembrane region" description="Helical" evidence="8">
    <location>
        <begin position="61"/>
        <end position="78"/>
    </location>
</feature>
<keyword evidence="8" id="KW-1133">Transmembrane helix</keyword>
<dbReference type="InterPro" id="IPR003661">
    <property type="entry name" value="HisK_dim/P_dom"/>
</dbReference>
<reference evidence="10" key="1">
    <citation type="journal article" date="2015" name="ISME J.">
        <title>Draft Genome Sequence of Streptomyces incarnatus NRRL8089, which Produces the Nucleoside Antibiotic Sinefungin.</title>
        <authorList>
            <person name="Oshima K."/>
            <person name="Hattori M."/>
            <person name="Shimizu H."/>
            <person name="Fukuda K."/>
            <person name="Nemoto M."/>
            <person name="Inagaki K."/>
            <person name="Tamura T."/>
        </authorList>
    </citation>
    <scope>NUCLEOTIDE SEQUENCE</scope>
    <source>
        <strain evidence="10">FACHB-1375</strain>
    </source>
</reference>
<feature type="transmembrane region" description="Helical" evidence="8">
    <location>
        <begin position="30"/>
        <end position="49"/>
    </location>
</feature>
<dbReference type="PANTHER" id="PTHR43065:SF50">
    <property type="entry name" value="HISTIDINE KINASE"/>
    <property type="match status" value="1"/>
</dbReference>
<comment type="catalytic activity">
    <reaction evidence="1">
        <text>ATP + protein L-histidine = ADP + protein N-phospho-L-histidine.</text>
        <dbReference type="EC" id="2.7.13.3"/>
    </reaction>
</comment>
<keyword evidence="4 10" id="KW-0808">Transferase</keyword>
<evidence type="ECO:0000256" key="5">
    <source>
        <dbReference type="ARBA" id="ARBA00023012"/>
    </source>
</evidence>
<dbReference type="AlphaFoldDB" id="A0A926VC88"/>
<dbReference type="GO" id="GO:0000155">
    <property type="term" value="F:phosphorelay sensor kinase activity"/>
    <property type="evidence" value="ECO:0007669"/>
    <property type="project" value="InterPro"/>
</dbReference>
<dbReference type="InterPro" id="IPR004358">
    <property type="entry name" value="Sig_transdc_His_kin-like_C"/>
</dbReference>
<sequence>MELSEGRVRLCEQSTLIASMQSYSRKAASTVLLIGCVVIAGWIFDIAILKSILPGLVSMKANTAICFILSGTSLQLWHRKLKNISRQPHLRIAAVACASLVISIGLLTLIQYGFNLNFGIDELFFKDNTSAVGTAYPGRMAPNTALNFFLLGSALLLLNIARLKYILAHSFTLVAFLIASLGLLGYIYGNSYFYKAGSSYTAMALHTAIAFILLCFGILFARPDRGLIAVVSSNNAGGIMARRLYPTAIAIPPIVGWLILSGYRSNVYTAEMAISLLGVLNVVVFAVLIWWNAKELGSIDEQRYRAEKALKEANEELENRVYERTAQLSKTNEELQNEIADRKLAEEAWRQSEEREKQKSQQLELALQKLQQTQSQLIQTEKMSSLGQLIAGVAHEINNPINFIYGNINYAHQYCQDLLALVHLYQQHYAHPVPEIEQKLEAIELDFLIEDLAKLLTSMKLGAERIREIVLTLRNFSRLHEAEKKPVNIHEGIDSTLLILQSRLKAKPDRPPIQLIKEYGDLPLVECYAGLLNQVFMNILANAIDALEQTDNSRSKAAGDKSPIQNPKSKIQNPQIRIRTEKINSTQIAISIADNGPGMTEEVRQKLFDPFFTTKPVGKGTGLGLSISYQIVVEKHGGQLKCISTPGKGAEFAIEIPIRQS</sequence>
<dbReference type="CDD" id="cd00082">
    <property type="entry name" value="HisKA"/>
    <property type="match status" value="1"/>
</dbReference>
<evidence type="ECO:0000256" key="1">
    <source>
        <dbReference type="ARBA" id="ARBA00000085"/>
    </source>
</evidence>
<feature type="transmembrane region" description="Helical" evidence="8">
    <location>
        <begin position="200"/>
        <end position="221"/>
    </location>
</feature>
<feature type="transmembrane region" description="Helical" evidence="8">
    <location>
        <begin position="272"/>
        <end position="293"/>
    </location>
</feature>
<keyword evidence="8" id="KW-0472">Membrane</keyword>
<evidence type="ECO:0000259" key="9">
    <source>
        <dbReference type="PROSITE" id="PS50109"/>
    </source>
</evidence>
<feature type="transmembrane region" description="Helical" evidence="8">
    <location>
        <begin position="90"/>
        <end position="114"/>
    </location>
</feature>
<feature type="region of interest" description="Disordered" evidence="7">
    <location>
        <begin position="552"/>
        <end position="571"/>
    </location>
</feature>
<reference evidence="10" key="2">
    <citation type="submission" date="2020-08" db="EMBL/GenBank/DDBJ databases">
        <authorList>
            <person name="Chen M."/>
            <person name="Teng W."/>
            <person name="Zhao L."/>
            <person name="Hu C."/>
            <person name="Zhou Y."/>
            <person name="Han B."/>
            <person name="Song L."/>
            <person name="Shu W."/>
        </authorList>
    </citation>
    <scope>NUCLEOTIDE SEQUENCE</scope>
    <source>
        <strain evidence="10">FACHB-1375</strain>
    </source>
</reference>
<feature type="domain" description="Histidine kinase" evidence="9">
    <location>
        <begin position="392"/>
        <end position="660"/>
    </location>
</feature>
<accession>A0A926VC88</accession>
<dbReference type="SUPFAM" id="SSF47384">
    <property type="entry name" value="Homodimeric domain of signal transducing histidine kinase"/>
    <property type="match status" value="1"/>
</dbReference>
<dbReference type="Gene3D" id="3.30.565.10">
    <property type="entry name" value="Histidine kinase-like ATPase, C-terminal domain"/>
    <property type="match status" value="1"/>
</dbReference>
<keyword evidence="6" id="KW-0175">Coiled coil</keyword>
<dbReference type="Gene3D" id="1.10.287.130">
    <property type="match status" value="1"/>
</dbReference>
<keyword evidence="3" id="KW-0597">Phosphoprotein</keyword>
<feature type="transmembrane region" description="Helical" evidence="8">
    <location>
        <begin position="165"/>
        <end position="188"/>
    </location>
</feature>
<proteinExistence type="predicted"/>
<keyword evidence="5" id="KW-0902">Two-component regulatory system</keyword>
<keyword evidence="8" id="KW-0812">Transmembrane</keyword>
<dbReference type="PRINTS" id="PR00344">
    <property type="entry name" value="BCTRLSENSOR"/>
</dbReference>
<dbReference type="EC" id="2.7.13.3" evidence="2"/>
<comment type="caution">
    <text evidence="10">The sequence shown here is derived from an EMBL/GenBank/DDBJ whole genome shotgun (WGS) entry which is preliminary data.</text>
</comment>
<dbReference type="InterPro" id="IPR036890">
    <property type="entry name" value="HATPase_C_sf"/>
</dbReference>
<gene>
    <name evidence="10" type="ORF">H6G03_07250</name>
</gene>
<feature type="coiled-coil region" evidence="6">
    <location>
        <begin position="296"/>
        <end position="383"/>
    </location>
</feature>
<dbReference type="Proteomes" id="UP000641646">
    <property type="component" value="Unassembled WGS sequence"/>
</dbReference>
<dbReference type="Pfam" id="PF02518">
    <property type="entry name" value="HATPase_c"/>
    <property type="match status" value="1"/>
</dbReference>
<dbReference type="PANTHER" id="PTHR43065">
    <property type="entry name" value="SENSOR HISTIDINE KINASE"/>
    <property type="match status" value="1"/>
</dbReference>
<dbReference type="SUPFAM" id="SSF55874">
    <property type="entry name" value="ATPase domain of HSP90 chaperone/DNA topoisomerase II/histidine kinase"/>
    <property type="match status" value="1"/>
</dbReference>